<proteinExistence type="predicted"/>
<organism evidence="1 2">
    <name type="scientific">Nostoc sphaeroides CCNUC1</name>
    <dbReference type="NCBI Taxonomy" id="2653204"/>
    <lineage>
        <taxon>Bacteria</taxon>
        <taxon>Bacillati</taxon>
        <taxon>Cyanobacteriota</taxon>
        <taxon>Cyanophyceae</taxon>
        <taxon>Nostocales</taxon>
        <taxon>Nostocaceae</taxon>
        <taxon>Nostoc</taxon>
    </lineage>
</organism>
<evidence type="ECO:0000313" key="1">
    <source>
        <dbReference type="EMBL" id="QFS50368.1"/>
    </source>
</evidence>
<accession>A0A5P8WC95</accession>
<dbReference type="KEGG" id="nsh:GXM_07862"/>
<dbReference type="Proteomes" id="UP000326678">
    <property type="component" value="Chromosome Gxm2"/>
</dbReference>
<gene>
    <name evidence="1" type="ORF">GXM_07862</name>
</gene>
<keyword evidence="2" id="KW-1185">Reference proteome</keyword>
<protein>
    <submittedName>
        <fullName evidence="1">Uncharacterized protein</fullName>
    </submittedName>
</protein>
<evidence type="ECO:0000313" key="2">
    <source>
        <dbReference type="Proteomes" id="UP000326678"/>
    </source>
</evidence>
<sequence length="47" mass="5432">MREICTQFAQTIFILMGIGHWAIVKHLPCPPCYIQIKKKKFADNGLK</sequence>
<reference evidence="1 2" key="1">
    <citation type="submission" date="2019-10" db="EMBL/GenBank/DDBJ databases">
        <title>Genomic and transcriptomic insights into the perfect genentic adaptation of a filamentous nitrogen-fixing cyanobacterium to rice fields.</title>
        <authorList>
            <person name="Chen Z."/>
        </authorList>
    </citation>
    <scope>NUCLEOTIDE SEQUENCE [LARGE SCALE GENOMIC DNA]</scope>
    <source>
        <strain evidence="1">CCNUC1</strain>
    </source>
</reference>
<name>A0A5P8WC95_9NOSO</name>
<dbReference type="AlphaFoldDB" id="A0A5P8WC95"/>
<dbReference type="EMBL" id="CP045227">
    <property type="protein sequence ID" value="QFS50368.1"/>
    <property type="molecule type" value="Genomic_DNA"/>
</dbReference>